<reference evidence="1 2" key="1">
    <citation type="submission" date="2024-02" db="EMBL/GenBank/DDBJ databases">
        <title>Expansion and revision of Xanthobacter and proposal of Roseixanthobacter gen. nov.</title>
        <authorList>
            <person name="Soltysiak M.P.M."/>
            <person name="Jalihal A."/>
            <person name="Ory A."/>
            <person name="Chrisophersen C."/>
            <person name="Lee A.D."/>
            <person name="Boulton J."/>
            <person name="Springer M."/>
        </authorList>
    </citation>
    <scope>NUCLEOTIDE SEQUENCE [LARGE SCALE GENOMIC DNA]</scope>
    <source>
        <strain evidence="1 2">23A</strain>
    </source>
</reference>
<name>A0ABW6ZUQ4_9HYPH</name>
<sequence length="178" mass="18733">MDLGDPLWSATFRTHAVEAEDRQMWQAWAMSLRRGRKFLASDPEKEFPAAYGSAVLGLTRAIGELFDGTASLGAVTATTVQVLGLPALYQAKAGDMLSFPWSGVRALHQVVEDAAANSSGIATLSVEPPVRLNPAPAVSATVDLVRPACVMLLKPGTFSAPAASDPQPVSFEAVQAIV</sequence>
<gene>
    <name evidence="1" type="ORF">V5F32_04840</name>
</gene>
<organism evidence="1 2">
    <name type="scientific">Xanthobacter oligotrophicus</name>
    <dbReference type="NCBI Taxonomy" id="2607286"/>
    <lineage>
        <taxon>Bacteria</taxon>
        <taxon>Pseudomonadati</taxon>
        <taxon>Pseudomonadota</taxon>
        <taxon>Alphaproteobacteria</taxon>
        <taxon>Hyphomicrobiales</taxon>
        <taxon>Xanthobacteraceae</taxon>
        <taxon>Xanthobacter</taxon>
    </lineage>
</organism>
<dbReference type="RefSeq" id="WP_393991465.1">
    <property type="nucleotide sequence ID" value="NZ_JBAFVH010000002.1"/>
</dbReference>
<dbReference type="EMBL" id="JBAFVH010000002">
    <property type="protein sequence ID" value="MFG1371484.1"/>
    <property type="molecule type" value="Genomic_DNA"/>
</dbReference>
<accession>A0ABW6ZUQ4</accession>
<protein>
    <submittedName>
        <fullName evidence="1">Uncharacterized protein</fullName>
    </submittedName>
</protein>
<evidence type="ECO:0000313" key="2">
    <source>
        <dbReference type="Proteomes" id="UP001604002"/>
    </source>
</evidence>
<comment type="caution">
    <text evidence="1">The sequence shown here is derived from an EMBL/GenBank/DDBJ whole genome shotgun (WGS) entry which is preliminary data.</text>
</comment>
<proteinExistence type="predicted"/>
<dbReference type="Proteomes" id="UP001604002">
    <property type="component" value="Unassembled WGS sequence"/>
</dbReference>
<evidence type="ECO:0000313" key="1">
    <source>
        <dbReference type="EMBL" id="MFG1371484.1"/>
    </source>
</evidence>
<keyword evidence="2" id="KW-1185">Reference proteome</keyword>